<evidence type="ECO:0000313" key="2">
    <source>
        <dbReference type="Proteomes" id="UP000254841"/>
    </source>
</evidence>
<name>A0A377J2Y6_9HELI</name>
<dbReference type="RefSeq" id="WP_115010920.1">
    <property type="nucleotide sequence ID" value="NZ_UGHV01000001.1"/>
</dbReference>
<sequence length="217" mass="23048">MLGLIGSAISAVVSGVTSACSAIGGFIAKAASVAVEIAKCLPVVGDIITAIGKILEIISGDTKPEDLGAAMQQCDKKPEDFETTKEYIKYLEEEIKAGRVDCSVNEDKTISTANAALGTFITLEGVKEQYDQIDLSFFKDVGQKFNEGKLNAQEVKSIIETADKNGVNPQEVSKYIAGEKPENIDSAKSTLQEAIKATDPSLSDQDLNAKIKDVLQG</sequence>
<accession>A0A377J2Y6</accession>
<dbReference type="Proteomes" id="UP000254841">
    <property type="component" value="Unassembled WGS sequence"/>
</dbReference>
<dbReference type="AlphaFoldDB" id="A0A377J2Y6"/>
<dbReference type="OrthoDB" id="5916782at2"/>
<dbReference type="EMBL" id="UGHV01000001">
    <property type="protein sequence ID" value="STO96594.1"/>
    <property type="molecule type" value="Genomic_DNA"/>
</dbReference>
<evidence type="ECO:0000313" key="1">
    <source>
        <dbReference type="EMBL" id="STO96594.1"/>
    </source>
</evidence>
<gene>
    <name evidence="1" type="ORF">NCTC12410_00408</name>
</gene>
<organism evidence="1 2">
    <name type="scientific">Helicobacter canis</name>
    <dbReference type="NCBI Taxonomy" id="29419"/>
    <lineage>
        <taxon>Bacteria</taxon>
        <taxon>Pseudomonadati</taxon>
        <taxon>Campylobacterota</taxon>
        <taxon>Epsilonproteobacteria</taxon>
        <taxon>Campylobacterales</taxon>
        <taxon>Helicobacteraceae</taxon>
        <taxon>Helicobacter</taxon>
    </lineage>
</organism>
<protein>
    <submittedName>
        <fullName evidence="1">Uncharacterized protein</fullName>
    </submittedName>
</protein>
<proteinExistence type="predicted"/>
<reference evidence="1 2" key="1">
    <citation type="submission" date="2018-06" db="EMBL/GenBank/DDBJ databases">
        <authorList>
            <consortium name="Pathogen Informatics"/>
            <person name="Doyle S."/>
        </authorList>
    </citation>
    <scope>NUCLEOTIDE SEQUENCE [LARGE SCALE GENOMIC DNA]</scope>
    <source>
        <strain evidence="1 2">NCTC12410</strain>
    </source>
</reference>